<proteinExistence type="predicted"/>
<organism evidence="1">
    <name type="scientific">Siphoviridae sp. ctn8e14</name>
    <dbReference type="NCBI Taxonomy" id="2827936"/>
    <lineage>
        <taxon>Viruses</taxon>
        <taxon>Duplodnaviria</taxon>
        <taxon>Heunggongvirae</taxon>
        <taxon>Uroviricota</taxon>
        <taxon>Caudoviricetes</taxon>
    </lineage>
</organism>
<name>A0A8S5T4A0_9CAUD</name>
<dbReference type="EMBL" id="BK032747">
    <property type="protein sequence ID" value="DAF58173.1"/>
    <property type="molecule type" value="Genomic_DNA"/>
</dbReference>
<evidence type="ECO:0000313" key="1">
    <source>
        <dbReference type="EMBL" id="DAF58173.1"/>
    </source>
</evidence>
<protein>
    <submittedName>
        <fullName evidence="1">Herpesvirus glycoprotein L</fullName>
    </submittedName>
</protein>
<reference evidence="1" key="1">
    <citation type="journal article" date="2021" name="Proc. Natl. Acad. Sci. U.S.A.">
        <title>A Catalog of Tens of Thousands of Viruses from Human Metagenomes Reveals Hidden Associations with Chronic Diseases.</title>
        <authorList>
            <person name="Tisza M.J."/>
            <person name="Buck C.B."/>
        </authorList>
    </citation>
    <scope>NUCLEOTIDE SEQUENCE</scope>
    <source>
        <strain evidence="1">Ctn8e14</strain>
    </source>
</reference>
<sequence>MSLTDFTLGAWDAAPSVAYFVNPFSTKYELIIKINVG</sequence>
<accession>A0A8S5T4A0</accession>